<accession>A0AAF0U9Q2</accession>
<dbReference type="Proteomes" id="UP001234989">
    <property type="component" value="Chromosome 8"/>
</dbReference>
<evidence type="ECO:0000313" key="2">
    <source>
        <dbReference type="EMBL" id="WMV41736.1"/>
    </source>
</evidence>
<gene>
    <name evidence="2" type="ORF">MTR67_035121</name>
</gene>
<organism evidence="2 3">
    <name type="scientific">Solanum verrucosum</name>
    <dbReference type="NCBI Taxonomy" id="315347"/>
    <lineage>
        <taxon>Eukaryota</taxon>
        <taxon>Viridiplantae</taxon>
        <taxon>Streptophyta</taxon>
        <taxon>Embryophyta</taxon>
        <taxon>Tracheophyta</taxon>
        <taxon>Spermatophyta</taxon>
        <taxon>Magnoliopsida</taxon>
        <taxon>eudicotyledons</taxon>
        <taxon>Gunneridae</taxon>
        <taxon>Pentapetalae</taxon>
        <taxon>asterids</taxon>
        <taxon>lamiids</taxon>
        <taxon>Solanales</taxon>
        <taxon>Solanaceae</taxon>
        <taxon>Solanoideae</taxon>
        <taxon>Solaneae</taxon>
        <taxon>Solanum</taxon>
    </lineage>
</organism>
<protein>
    <submittedName>
        <fullName evidence="2">Uncharacterized protein</fullName>
    </submittedName>
</protein>
<keyword evidence="1" id="KW-0812">Transmembrane</keyword>
<evidence type="ECO:0000313" key="3">
    <source>
        <dbReference type="Proteomes" id="UP001234989"/>
    </source>
</evidence>
<dbReference type="AlphaFoldDB" id="A0AAF0U9Q2"/>
<dbReference type="EMBL" id="CP133619">
    <property type="protein sequence ID" value="WMV41736.1"/>
    <property type="molecule type" value="Genomic_DNA"/>
</dbReference>
<keyword evidence="3" id="KW-1185">Reference proteome</keyword>
<evidence type="ECO:0000256" key="1">
    <source>
        <dbReference type="SAM" id="Phobius"/>
    </source>
</evidence>
<sequence length="100" mass="10942">MNGKFTFGGLEVVLGVDGGMGHYLYIAQVRGLILFLAVAVGFDSLMSKFSSPPKMHSWVFGCGVTPVEKVELSAYKLKGVSQVWFNQWKEERAVDAGPLD</sequence>
<feature type="transmembrane region" description="Helical" evidence="1">
    <location>
        <begin position="23"/>
        <end position="45"/>
    </location>
</feature>
<keyword evidence="1" id="KW-0472">Membrane</keyword>
<proteinExistence type="predicted"/>
<reference evidence="2" key="1">
    <citation type="submission" date="2023-08" db="EMBL/GenBank/DDBJ databases">
        <title>A de novo genome assembly of Solanum verrucosum Schlechtendal, a Mexican diploid species geographically isolated from the other diploid A-genome species in potato relatives.</title>
        <authorList>
            <person name="Hosaka K."/>
        </authorList>
    </citation>
    <scope>NUCLEOTIDE SEQUENCE</scope>
    <source>
        <tissue evidence="2">Young leaves</tissue>
    </source>
</reference>
<name>A0AAF0U9Q2_SOLVR</name>
<keyword evidence="1" id="KW-1133">Transmembrane helix</keyword>